<sequence length="746" mass="75640">MNRLACIALSLCAATAVHATPSDSNARQDLRAEARAHEYALKEHSGGKRALSVAKATVNYPGDLTGAPEYTRPFADCTGATGLGPMGYSLQPFSVDTDGAYTITSEQTGFDGFIFLYEDAFDPLAPLTNCIIGNDDSSGIGFSEIAGAALTAGTTYIVVTTAFENGEAGPFSNTIDGPGAITLEGLVAADLSIVKTAPGGVNANSPFTYVLSAANAGPEPATEVIVTDVLPAEVTFVDSSCPTTLVGNTVTWSIGDMALGDVAECTITVDPVAESCVGITNTATIDGAESDFTTSNNSSTVSNGGGNVVGDPSFETSLVDNTWTQTSATFGTPICDVANCGVGGGTGPRTGDFWTWFGGFADGAETASMEQSVTIQSGVTEMAFWFESANCDAGNGAADFVRLTIDGDEVWRADALGAACGTVGYSEVVVDISAYADDAAHTVRFESETLGNVDGATVSNFFIEDVEILSAPVCNVAATDVSVTLDATPEPALAGGPLTYSSTVANAGPLDALDVEYSLSLSTGVTFTSIDADPAFTCTTPAVGETGTIECSVALLGAAESLAIEVVTGIDSTVVDDFSAIATVVTSSSDSNPTNDEAVAETTLLDAADLAVSIDDGVSGVLDGDTVVYQLIATNNGPNTATDAGLSTTLSDNLVDVEWTCTGVGAVCPAASGSGDILALVTLDPGASLEYEITATVDLSVVQDPTTASAEITSPAGLPDPDTGNNTDTDTDILLTIGIFSDGFED</sequence>
<gene>
    <name evidence="3" type="ORF">HNQ52_002949</name>
</gene>
<dbReference type="Proteomes" id="UP000521199">
    <property type="component" value="Unassembled WGS sequence"/>
</dbReference>
<protein>
    <submittedName>
        <fullName evidence="3">Putative repeat protein (TIGR01451 family)</fullName>
    </submittedName>
</protein>
<keyword evidence="4" id="KW-1185">Reference proteome</keyword>
<evidence type="ECO:0000259" key="2">
    <source>
        <dbReference type="Pfam" id="PF01345"/>
    </source>
</evidence>
<evidence type="ECO:0000256" key="1">
    <source>
        <dbReference type="SAM" id="SignalP"/>
    </source>
</evidence>
<keyword evidence="1" id="KW-0732">Signal</keyword>
<feature type="domain" description="DUF11" evidence="2">
    <location>
        <begin position="480"/>
        <end position="600"/>
    </location>
</feature>
<dbReference type="EMBL" id="JACHHP010000006">
    <property type="protein sequence ID" value="MBB5209380.1"/>
    <property type="molecule type" value="Genomic_DNA"/>
</dbReference>
<dbReference type="PANTHER" id="PTHR34819">
    <property type="entry name" value="LARGE CYSTEINE-RICH PERIPLASMIC PROTEIN OMCB"/>
    <property type="match status" value="1"/>
</dbReference>
<feature type="domain" description="DUF11" evidence="2">
    <location>
        <begin position="190"/>
        <end position="302"/>
    </location>
</feature>
<dbReference type="Pfam" id="PF01345">
    <property type="entry name" value="DUF11"/>
    <property type="match status" value="3"/>
</dbReference>
<organism evidence="3 4">
    <name type="scientific">Chiayiivirga flava</name>
    <dbReference type="NCBI Taxonomy" id="659595"/>
    <lineage>
        <taxon>Bacteria</taxon>
        <taxon>Pseudomonadati</taxon>
        <taxon>Pseudomonadota</taxon>
        <taxon>Gammaproteobacteria</taxon>
        <taxon>Lysobacterales</taxon>
        <taxon>Lysobacteraceae</taxon>
        <taxon>Chiayiivirga</taxon>
    </lineage>
</organism>
<dbReference type="RefSeq" id="WP_183961925.1">
    <property type="nucleotide sequence ID" value="NZ_JACHHP010000006.1"/>
</dbReference>
<feature type="signal peptide" evidence="1">
    <location>
        <begin position="1"/>
        <end position="19"/>
    </location>
</feature>
<name>A0A7W8D7M4_9GAMM</name>
<reference evidence="3 4" key="1">
    <citation type="submission" date="2020-08" db="EMBL/GenBank/DDBJ databases">
        <title>Genomic Encyclopedia of Type Strains, Phase IV (KMG-IV): sequencing the most valuable type-strain genomes for metagenomic binning, comparative biology and taxonomic classification.</title>
        <authorList>
            <person name="Goeker M."/>
        </authorList>
    </citation>
    <scope>NUCLEOTIDE SEQUENCE [LARGE SCALE GENOMIC DNA]</scope>
    <source>
        <strain evidence="3 4">DSM 24163</strain>
    </source>
</reference>
<dbReference type="InterPro" id="IPR047589">
    <property type="entry name" value="DUF11_rpt"/>
</dbReference>
<dbReference type="InterPro" id="IPR051172">
    <property type="entry name" value="Chlamydia_OmcB"/>
</dbReference>
<feature type="chain" id="PRO_5030540482" evidence="1">
    <location>
        <begin position="20"/>
        <end position="746"/>
    </location>
</feature>
<evidence type="ECO:0000313" key="4">
    <source>
        <dbReference type="Proteomes" id="UP000521199"/>
    </source>
</evidence>
<dbReference type="AlphaFoldDB" id="A0A7W8D7M4"/>
<evidence type="ECO:0000313" key="3">
    <source>
        <dbReference type="EMBL" id="MBB5209380.1"/>
    </source>
</evidence>
<dbReference type="InterPro" id="IPR001434">
    <property type="entry name" value="OmcB-like_DUF11"/>
</dbReference>
<proteinExistence type="predicted"/>
<comment type="caution">
    <text evidence="3">The sequence shown here is derived from an EMBL/GenBank/DDBJ whole genome shotgun (WGS) entry which is preliminary data.</text>
</comment>
<dbReference type="NCBIfam" id="TIGR01451">
    <property type="entry name" value="B_ant_repeat"/>
    <property type="match status" value="1"/>
</dbReference>
<accession>A0A7W8D7M4</accession>
<feature type="domain" description="DUF11" evidence="2">
    <location>
        <begin position="609"/>
        <end position="730"/>
    </location>
</feature>